<gene>
    <name evidence="1" type="ORF">SAMN05443668_101671</name>
</gene>
<dbReference type="Proteomes" id="UP000184440">
    <property type="component" value="Unassembled WGS sequence"/>
</dbReference>
<dbReference type="SUPFAM" id="SSF53474">
    <property type="entry name" value="alpha/beta-Hydrolases"/>
    <property type="match status" value="1"/>
</dbReference>
<dbReference type="AlphaFoldDB" id="A0A1M7J362"/>
<evidence type="ECO:0000313" key="2">
    <source>
        <dbReference type="Proteomes" id="UP000184440"/>
    </source>
</evidence>
<evidence type="ECO:0000313" key="1">
    <source>
        <dbReference type="EMBL" id="SHM47373.1"/>
    </source>
</evidence>
<organism evidence="1 2">
    <name type="scientific">Cryptosporangium aurantiacum</name>
    <dbReference type="NCBI Taxonomy" id="134849"/>
    <lineage>
        <taxon>Bacteria</taxon>
        <taxon>Bacillati</taxon>
        <taxon>Actinomycetota</taxon>
        <taxon>Actinomycetes</taxon>
        <taxon>Cryptosporangiales</taxon>
        <taxon>Cryptosporangiaceae</taxon>
        <taxon>Cryptosporangium</taxon>
    </lineage>
</organism>
<reference evidence="1 2" key="1">
    <citation type="submission" date="2016-11" db="EMBL/GenBank/DDBJ databases">
        <authorList>
            <person name="Jaros S."/>
            <person name="Januszkiewicz K."/>
            <person name="Wedrychowicz H."/>
        </authorList>
    </citation>
    <scope>NUCLEOTIDE SEQUENCE [LARGE SCALE GENOMIC DNA]</scope>
    <source>
        <strain evidence="1 2">DSM 46144</strain>
    </source>
</reference>
<accession>A0A1M7J362</accession>
<proteinExistence type="predicted"/>
<evidence type="ECO:0008006" key="3">
    <source>
        <dbReference type="Google" id="ProtNLM"/>
    </source>
</evidence>
<keyword evidence="2" id="KW-1185">Reference proteome</keyword>
<dbReference type="OrthoDB" id="4371333at2"/>
<protein>
    <recommendedName>
        <fullName evidence="3">Thioesterase domain-containing protein</fullName>
    </recommendedName>
</protein>
<dbReference type="EMBL" id="FRCS01000001">
    <property type="protein sequence ID" value="SHM47373.1"/>
    <property type="molecule type" value="Genomic_DNA"/>
</dbReference>
<dbReference type="RefSeq" id="WP_084740171.1">
    <property type="nucleotide sequence ID" value="NZ_FRCS01000001.1"/>
</dbReference>
<sequence>MAIVLPGSASNADFVRRAFGPPLAAAGFCLVTADPPVEDVVAGQLTVLDDAEERFGPALVGGVSLGAHLAVRWAAHRLNRSAARRPSRRPAVAGLLLVMPAWTGEPDAVAGVSAITAADVERDGVAATVERLRAAAPGSWVVDELAAAWPRYTARELTTALRATATSAGPTLAELASLTVPCGVVAVTDDPMHPATVAEAWAEAAPTAALTTTTLAAVGADRTYLGHAAIQACRAVGTVRP</sequence>
<dbReference type="STRING" id="134849.SAMN05443668_101671"/>
<name>A0A1M7J362_9ACTN</name>
<dbReference type="Gene3D" id="3.40.50.1820">
    <property type="entry name" value="alpha/beta hydrolase"/>
    <property type="match status" value="1"/>
</dbReference>
<dbReference type="InterPro" id="IPR029058">
    <property type="entry name" value="AB_hydrolase_fold"/>
</dbReference>